<dbReference type="EMBL" id="VIRM01000077">
    <property type="protein sequence ID" value="TQS11258.1"/>
    <property type="molecule type" value="Genomic_DNA"/>
</dbReference>
<dbReference type="PANTHER" id="PTHR15822">
    <property type="entry name" value="TRAF AND TNF RECEPTOR-ASSOCIATED PROTEIN"/>
    <property type="match status" value="1"/>
</dbReference>
<dbReference type="InterPro" id="IPR051547">
    <property type="entry name" value="TDP2-like"/>
</dbReference>
<evidence type="ECO:0000256" key="5">
    <source>
        <dbReference type="ARBA" id="ARBA00022763"/>
    </source>
</evidence>
<dbReference type="GO" id="GO:0046872">
    <property type="term" value="F:metal ion binding"/>
    <property type="evidence" value="ECO:0007669"/>
    <property type="project" value="UniProtKB-KW"/>
</dbReference>
<keyword evidence="6" id="KW-0378">Hydrolase</keyword>
<keyword evidence="5" id="KW-0227">DNA damage</keyword>
<evidence type="ECO:0000256" key="3">
    <source>
        <dbReference type="ARBA" id="ARBA00022722"/>
    </source>
</evidence>
<reference evidence="10 11" key="1">
    <citation type="submission" date="2019-07" db="EMBL/GenBank/DDBJ databases">
        <title>Microbispora hainanensis DSM 45428.</title>
        <authorList>
            <person name="Thawai C."/>
        </authorList>
    </citation>
    <scope>NUCLEOTIDE SEQUENCE [LARGE SCALE GENOMIC DNA]</scope>
    <source>
        <strain evidence="10 11">DSM 45428</strain>
    </source>
</reference>
<evidence type="ECO:0000259" key="9">
    <source>
        <dbReference type="Pfam" id="PF03372"/>
    </source>
</evidence>
<keyword evidence="4" id="KW-0479">Metal-binding</keyword>
<dbReference type="Pfam" id="PF03372">
    <property type="entry name" value="Exo_endo_phos"/>
    <property type="match status" value="1"/>
</dbReference>
<evidence type="ECO:0000256" key="8">
    <source>
        <dbReference type="ARBA" id="ARBA00023204"/>
    </source>
</evidence>
<evidence type="ECO:0000256" key="7">
    <source>
        <dbReference type="ARBA" id="ARBA00022842"/>
    </source>
</evidence>
<dbReference type="RefSeq" id="WP_142624988.1">
    <property type="nucleotide sequence ID" value="NZ_VIRM01000077.1"/>
</dbReference>
<keyword evidence="10" id="KW-0255">Endonuclease</keyword>
<proteinExistence type="predicted"/>
<feature type="domain" description="Endonuclease/exonuclease/phosphatase" evidence="9">
    <location>
        <begin position="91"/>
        <end position="356"/>
    </location>
</feature>
<comment type="caution">
    <text evidence="10">The sequence shown here is derived from an EMBL/GenBank/DDBJ whole genome shotgun (WGS) entry which is preliminary data.</text>
</comment>
<evidence type="ECO:0000313" key="10">
    <source>
        <dbReference type="EMBL" id="TQS11258.1"/>
    </source>
</evidence>
<gene>
    <name evidence="10" type="ORF">FLX08_37375</name>
</gene>
<keyword evidence="7" id="KW-0460">Magnesium</keyword>
<comment type="cofactor">
    <cofactor evidence="2">
        <name>Mg(2+)</name>
        <dbReference type="ChEBI" id="CHEBI:18420"/>
    </cofactor>
</comment>
<dbReference type="GO" id="GO:0003697">
    <property type="term" value="F:single-stranded DNA binding"/>
    <property type="evidence" value="ECO:0007669"/>
    <property type="project" value="TreeGrafter"/>
</dbReference>
<dbReference type="GO" id="GO:0004519">
    <property type="term" value="F:endonuclease activity"/>
    <property type="evidence" value="ECO:0007669"/>
    <property type="project" value="UniProtKB-KW"/>
</dbReference>
<dbReference type="AlphaFoldDB" id="A0A544Y3B2"/>
<sequence>MKHIRLTRSRPPHVLARAAGALLMIILVGVAAFPSGANALADGDSKSDIRVMTQNMYVGADLLPLANAQTLDQFKAAVTLAYRQILASQPAERAAAVAREIARDKPDLVALQEADIVRTGSPPATNVSSDQLKSLLAALDRLGLHYEAMAIMPEQDAEAPTTLGFDVRISVRDLIIARVDRSRPVKVSNIQVQPYVVDRVFQTPLGPFASRSGWASVDATIGGRTFRFVTTHLEPTPPFITQRTQAQELIAAATNTTLPVVLAGDFNTTANVPQNPTFPTYQFLLDSGFTDAWRVKHPTDSGPTCCQAPDLRNPVSSLTFRIDLVLFRGDFRVKDIHRVGEEQRDRTPSGLWPSDHAGVVATLQLPHARSR</sequence>
<dbReference type="GO" id="GO:0070260">
    <property type="term" value="F:5'-tyrosyl-DNA phosphodiesterase activity"/>
    <property type="evidence" value="ECO:0007669"/>
    <property type="project" value="TreeGrafter"/>
</dbReference>
<evidence type="ECO:0000256" key="2">
    <source>
        <dbReference type="ARBA" id="ARBA00001946"/>
    </source>
</evidence>
<evidence type="ECO:0000256" key="4">
    <source>
        <dbReference type="ARBA" id="ARBA00022723"/>
    </source>
</evidence>
<protein>
    <submittedName>
        <fullName evidence="10">Endonuclease</fullName>
    </submittedName>
</protein>
<dbReference type="PANTHER" id="PTHR15822:SF4">
    <property type="entry name" value="TYROSYL-DNA PHOSPHODIESTERASE 2"/>
    <property type="match status" value="1"/>
</dbReference>
<comment type="cofactor">
    <cofactor evidence="1">
        <name>Mn(2+)</name>
        <dbReference type="ChEBI" id="CHEBI:29035"/>
    </cofactor>
</comment>
<evidence type="ECO:0000256" key="6">
    <source>
        <dbReference type="ARBA" id="ARBA00022801"/>
    </source>
</evidence>
<dbReference type="Gene3D" id="3.60.10.10">
    <property type="entry name" value="Endonuclease/exonuclease/phosphatase"/>
    <property type="match status" value="1"/>
</dbReference>
<evidence type="ECO:0000313" key="11">
    <source>
        <dbReference type="Proteomes" id="UP000316541"/>
    </source>
</evidence>
<dbReference type="GO" id="GO:0006302">
    <property type="term" value="P:double-strand break repair"/>
    <property type="evidence" value="ECO:0007669"/>
    <property type="project" value="TreeGrafter"/>
</dbReference>
<keyword evidence="8" id="KW-0234">DNA repair</keyword>
<accession>A0A544Y3B2</accession>
<dbReference type="SUPFAM" id="SSF56219">
    <property type="entry name" value="DNase I-like"/>
    <property type="match status" value="1"/>
</dbReference>
<dbReference type="GO" id="GO:0005737">
    <property type="term" value="C:cytoplasm"/>
    <property type="evidence" value="ECO:0007669"/>
    <property type="project" value="TreeGrafter"/>
</dbReference>
<dbReference type="Proteomes" id="UP000316541">
    <property type="component" value="Unassembled WGS sequence"/>
</dbReference>
<keyword evidence="3" id="KW-0540">Nuclease</keyword>
<organism evidence="10 11">
    <name type="scientific">Microbispora hainanensis</name>
    <dbReference type="NCBI Taxonomy" id="568844"/>
    <lineage>
        <taxon>Bacteria</taxon>
        <taxon>Bacillati</taxon>
        <taxon>Actinomycetota</taxon>
        <taxon>Actinomycetes</taxon>
        <taxon>Streptosporangiales</taxon>
        <taxon>Streptosporangiaceae</taxon>
        <taxon>Microbispora</taxon>
    </lineage>
</organism>
<evidence type="ECO:0000256" key="1">
    <source>
        <dbReference type="ARBA" id="ARBA00001936"/>
    </source>
</evidence>
<dbReference type="InterPro" id="IPR005135">
    <property type="entry name" value="Endo/exonuclease/phosphatase"/>
</dbReference>
<dbReference type="InterPro" id="IPR036691">
    <property type="entry name" value="Endo/exonu/phosph_ase_sf"/>
</dbReference>
<name>A0A544Y3B2_9ACTN</name>